<reference evidence="1 2" key="1">
    <citation type="submission" date="2019-09" db="EMBL/GenBank/DDBJ databases">
        <title>Acinetobacter sp. C16S1 isolated from saline soil.</title>
        <authorList>
            <person name="Xu L."/>
            <person name="Sun J.-Q."/>
        </authorList>
    </citation>
    <scope>NUCLEOTIDE SEQUENCE [LARGE SCALE GENOMIC DNA]</scope>
    <source>
        <strain evidence="1 2">C16S1</strain>
    </source>
</reference>
<dbReference type="AlphaFoldDB" id="A0A5P1UYG9"/>
<organism evidence="1 2">
    <name type="scientific">Acinetobacter suaedae</name>
    <dbReference type="NCBI Taxonomy" id="2609668"/>
    <lineage>
        <taxon>Bacteria</taxon>
        <taxon>Pseudomonadati</taxon>
        <taxon>Pseudomonadota</taxon>
        <taxon>Gammaproteobacteria</taxon>
        <taxon>Moraxellales</taxon>
        <taxon>Moraxellaceae</taxon>
        <taxon>Acinetobacter</taxon>
    </lineage>
</organism>
<proteinExistence type="predicted"/>
<accession>A0A5P1UYG9</accession>
<protein>
    <submittedName>
        <fullName evidence="1">Uncharacterized protein</fullName>
    </submittedName>
</protein>
<dbReference type="KEGG" id="asue:F2A31_10485"/>
<evidence type="ECO:0000313" key="2">
    <source>
        <dbReference type="Proteomes" id="UP000325177"/>
    </source>
</evidence>
<dbReference type="EMBL" id="CP043909">
    <property type="protein sequence ID" value="QER41153.1"/>
    <property type="molecule type" value="Genomic_DNA"/>
</dbReference>
<keyword evidence="2" id="KW-1185">Reference proteome</keyword>
<gene>
    <name evidence="1" type="ORF">F2A31_10485</name>
</gene>
<name>A0A5P1UYG9_9GAMM</name>
<evidence type="ECO:0000313" key="1">
    <source>
        <dbReference type="EMBL" id="QER41153.1"/>
    </source>
</evidence>
<sequence>MHGNSGAIGMLLSDSNVYLKATNRELDAVTWELLKSTRVKLDTIRVFEEQIGGSYRIEDGLLPGKLNQLCLINNFMLKHKNEFPPTIDTSSTYNWIDQKQTIYKKELTAYLGDKRMENDCRN</sequence>
<dbReference type="Proteomes" id="UP000325177">
    <property type="component" value="Chromosome"/>
</dbReference>